<reference evidence="4" key="1">
    <citation type="submission" date="2020-09" db="EMBL/GenBank/DDBJ databases">
        <title>A novel bacterium of genus Paenibacillus, isolated from South China Sea.</title>
        <authorList>
            <person name="Huang H."/>
            <person name="Mo K."/>
            <person name="Hu Y."/>
        </authorList>
    </citation>
    <scope>NUCLEOTIDE SEQUENCE</scope>
    <source>
        <strain evidence="4">IB182496</strain>
    </source>
</reference>
<dbReference type="NCBIfam" id="TIGR01891">
    <property type="entry name" value="amidohydrolases"/>
    <property type="match status" value="1"/>
</dbReference>
<dbReference type="Pfam" id="PF07687">
    <property type="entry name" value="M20_dimer"/>
    <property type="match status" value="1"/>
</dbReference>
<dbReference type="SUPFAM" id="SSF55031">
    <property type="entry name" value="Bacterial exopeptidase dimerisation domain"/>
    <property type="match status" value="1"/>
</dbReference>
<dbReference type="AlphaFoldDB" id="A0A927BRF1"/>
<feature type="domain" description="Peptidase M20 dimerisation" evidence="3">
    <location>
        <begin position="184"/>
        <end position="283"/>
    </location>
</feature>
<dbReference type="RefSeq" id="WP_190916940.1">
    <property type="nucleotide sequence ID" value="NZ_JACXIZ010000015.1"/>
</dbReference>
<organism evidence="4 5">
    <name type="scientific">Paenibacillus sabuli</name>
    <dbReference type="NCBI Taxonomy" id="2772509"/>
    <lineage>
        <taxon>Bacteria</taxon>
        <taxon>Bacillati</taxon>
        <taxon>Bacillota</taxon>
        <taxon>Bacilli</taxon>
        <taxon>Bacillales</taxon>
        <taxon>Paenibacillaceae</taxon>
        <taxon>Paenibacillus</taxon>
    </lineage>
</organism>
<dbReference type="Proteomes" id="UP000621560">
    <property type="component" value="Unassembled WGS sequence"/>
</dbReference>
<keyword evidence="2" id="KW-0464">Manganese</keyword>
<comment type="cofactor">
    <cofactor evidence="2">
        <name>Mn(2+)</name>
        <dbReference type="ChEBI" id="CHEBI:29035"/>
    </cofactor>
    <text evidence="2">The Mn(2+) ion enhances activity.</text>
</comment>
<dbReference type="InterPro" id="IPR017439">
    <property type="entry name" value="Amidohydrolase"/>
</dbReference>
<dbReference type="GO" id="GO:0019877">
    <property type="term" value="P:diaminopimelate biosynthetic process"/>
    <property type="evidence" value="ECO:0007669"/>
    <property type="project" value="UniProtKB-ARBA"/>
</dbReference>
<dbReference type="GO" id="GO:0050118">
    <property type="term" value="F:N-acetyldiaminopimelate deacetylase activity"/>
    <property type="evidence" value="ECO:0007669"/>
    <property type="project" value="UniProtKB-ARBA"/>
</dbReference>
<keyword evidence="2" id="KW-0479">Metal-binding</keyword>
<dbReference type="SUPFAM" id="SSF53187">
    <property type="entry name" value="Zn-dependent exopeptidases"/>
    <property type="match status" value="1"/>
</dbReference>
<dbReference type="CDD" id="cd03886">
    <property type="entry name" value="M20_Acy1"/>
    <property type="match status" value="1"/>
</dbReference>
<evidence type="ECO:0000313" key="5">
    <source>
        <dbReference type="Proteomes" id="UP000621560"/>
    </source>
</evidence>
<dbReference type="Gene3D" id="3.30.70.360">
    <property type="match status" value="1"/>
</dbReference>
<dbReference type="PANTHER" id="PTHR11014">
    <property type="entry name" value="PEPTIDASE M20 FAMILY MEMBER"/>
    <property type="match status" value="1"/>
</dbReference>
<keyword evidence="1" id="KW-0378">Hydrolase</keyword>
<dbReference type="InterPro" id="IPR011650">
    <property type="entry name" value="Peptidase_M20_dimer"/>
</dbReference>
<keyword evidence="5" id="KW-1185">Reference proteome</keyword>
<accession>A0A927BRF1</accession>
<comment type="caution">
    <text evidence="4">The sequence shown here is derived from an EMBL/GenBank/DDBJ whole genome shotgun (WGS) entry which is preliminary data.</text>
</comment>
<dbReference type="InterPro" id="IPR036264">
    <property type="entry name" value="Bact_exopeptidase_dim_dom"/>
</dbReference>
<feature type="binding site" evidence="2">
    <location>
        <position position="140"/>
    </location>
    <ligand>
        <name>Mn(2+)</name>
        <dbReference type="ChEBI" id="CHEBI:29035"/>
        <label>2</label>
    </ligand>
</feature>
<evidence type="ECO:0000259" key="3">
    <source>
        <dbReference type="Pfam" id="PF07687"/>
    </source>
</evidence>
<dbReference type="Pfam" id="PF01546">
    <property type="entry name" value="Peptidase_M20"/>
    <property type="match status" value="1"/>
</dbReference>
<gene>
    <name evidence="4" type="ORF">IDH44_09290</name>
</gene>
<dbReference type="PANTHER" id="PTHR11014:SF63">
    <property type="entry name" value="METALLOPEPTIDASE, PUTATIVE (AFU_ORTHOLOGUE AFUA_6G09600)-RELATED"/>
    <property type="match status" value="1"/>
</dbReference>
<evidence type="ECO:0000256" key="2">
    <source>
        <dbReference type="PIRSR" id="PIRSR005962-1"/>
    </source>
</evidence>
<evidence type="ECO:0000313" key="4">
    <source>
        <dbReference type="EMBL" id="MBD2845383.1"/>
    </source>
</evidence>
<dbReference type="FunFam" id="3.30.70.360:FF:000001">
    <property type="entry name" value="N-acetyldiaminopimelate deacetylase"/>
    <property type="match status" value="1"/>
</dbReference>
<feature type="binding site" evidence="2">
    <location>
        <position position="106"/>
    </location>
    <ligand>
        <name>Mn(2+)</name>
        <dbReference type="ChEBI" id="CHEBI:29035"/>
        <label>2</label>
    </ligand>
</feature>
<dbReference type="EMBL" id="JACXIZ010000015">
    <property type="protein sequence ID" value="MBD2845383.1"/>
    <property type="molecule type" value="Genomic_DNA"/>
</dbReference>
<feature type="binding site" evidence="2">
    <location>
        <position position="166"/>
    </location>
    <ligand>
        <name>Mn(2+)</name>
        <dbReference type="ChEBI" id="CHEBI:29035"/>
        <label>2</label>
    </ligand>
</feature>
<dbReference type="PIRSF" id="PIRSF005962">
    <property type="entry name" value="Pept_M20D_amidohydro"/>
    <property type="match status" value="1"/>
</dbReference>
<dbReference type="GO" id="GO:0046872">
    <property type="term" value="F:metal ion binding"/>
    <property type="evidence" value="ECO:0007669"/>
    <property type="project" value="UniProtKB-KW"/>
</dbReference>
<name>A0A927BRF1_9BACL</name>
<feature type="binding site" evidence="2">
    <location>
        <position position="104"/>
    </location>
    <ligand>
        <name>Mn(2+)</name>
        <dbReference type="ChEBI" id="CHEBI:29035"/>
        <label>2</label>
    </ligand>
</feature>
<dbReference type="Gene3D" id="3.40.630.10">
    <property type="entry name" value="Zn peptidases"/>
    <property type="match status" value="1"/>
</dbReference>
<proteinExistence type="predicted"/>
<sequence length="400" mass="42552">MTVEHLLEQAKRLAPQLVRWRRDLHRHPEIGFEEVRTANVVAEHLHGLGLQVAEGIGRTGVVGLLEGTSPGPTIALRADMDALPIQDAKSVDYGSGVAGKAHLCGHDAHTTMLMGAAQLLRDMGPPARGNIKFIFQPAEEGLAGAAAMIADGVLDRPRVDAIVGLHVYPGLRTGSFAMVKGVAHASVDDFVIRIHGQGGHAARPHEAIDAIAVAGQVITGLQQVVSRMIDPLETAVLTIGKISGGYMGSSIAPEVVLHGTVRTLAPHVRERMPQLVERALDHLTAAFGASHTLDYHHNYPVVTNDGAMIDLMARATERLVGGKPWSAMTPSTGGEDFAFYTERIPGAFIRLGTSSGSAETSYPLHHPMFDLDEQALPIGSALLATAALEYLNPKKGDDTQ</sequence>
<protein>
    <submittedName>
        <fullName evidence="4">Amidohydrolase</fullName>
    </submittedName>
</protein>
<evidence type="ECO:0000256" key="1">
    <source>
        <dbReference type="ARBA" id="ARBA00022801"/>
    </source>
</evidence>
<dbReference type="InterPro" id="IPR002933">
    <property type="entry name" value="Peptidase_M20"/>
</dbReference>
<feature type="binding site" evidence="2">
    <location>
        <position position="365"/>
    </location>
    <ligand>
        <name>Mn(2+)</name>
        <dbReference type="ChEBI" id="CHEBI:29035"/>
        <label>2</label>
    </ligand>
</feature>